<keyword evidence="4" id="KW-0472">Membrane</keyword>
<dbReference type="Ensembl" id="ENSPTRT00000098162.1">
    <property type="protein sequence ID" value="ENSPTRP00000073520.1"/>
    <property type="gene ID" value="ENSPTRG00000042922.1"/>
</dbReference>
<evidence type="ECO:0000313" key="8">
    <source>
        <dbReference type="Proteomes" id="UP000002277"/>
    </source>
</evidence>
<dbReference type="OMA" id="LVDKTHY"/>
<evidence type="ECO:0000256" key="4">
    <source>
        <dbReference type="ARBA" id="ARBA00023136"/>
    </source>
</evidence>
<feature type="domain" description="CYRIA/CYRIB Rac1 binding" evidence="6">
    <location>
        <begin position="2"/>
        <end position="55"/>
    </location>
</feature>
<sequence length="59" mass="6599">VVYSVGAFAKTSKLGMKGCTKVLKDQPPNSVKYLLNALRYTIKHLNDQTNSKQIKSMLQ</sequence>
<dbReference type="GO" id="GO:0031267">
    <property type="term" value="F:small GTPase binding"/>
    <property type="evidence" value="ECO:0007669"/>
    <property type="project" value="InterPro"/>
</dbReference>
<comment type="similarity">
    <text evidence="2">Belongs to the CYRI family.</text>
</comment>
<dbReference type="InterPro" id="IPR039789">
    <property type="entry name" value="CYRI"/>
</dbReference>
<dbReference type="Pfam" id="PF07159">
    <property type="entry name" value="CYRIA-B_Rac1-bd"/>
    <property type="match status" value="1"/>
</dbReference>
<evidence type="ECO:0000256" key="3">
    <source>
        <dbReference type="ARBA" id="ARBA00011307"/>
    </source>
</evidence>
<evidence type="ECO:0000259" key="6">
    <source>
        <dbReference type="Pfam" id="PF07159"/>
    </source>
</evidence>
<evidence type="ECO:0000256" key="5">
    <source>
        <dbReference type="ARBA" id="ARBA00023288"/>
    </source>
</evidence>
<dbReference type="Proteomes" id="UP000002277">
    <property type="component" value="Chromosome 2B"/>
</dbReference>
<protein>
    <recommendedName>
        <fullName evidence="6">CYRIA/CYRIB Rac1 binding domain-containing protein</fullName>
    </recommendedName>
</protein>
<dbReference type="AlphaFoldDB" id="A0A2I3S8Z1"/>
<evidence type="ECO:0000313" key="7">
    <source>
        <dbReference type="Ensembl" id="ENSPTRP00000073520.1"/>
    </source>
</evidence>
<proteinExistence type="inferred from homology"/>
<dbReference type="PANTHER" id="PTHR12422">
    <property type="entry name" value="GH09096P"/>
    <property type="match status" value="1"/>
</dbReference>
<keyword evidence="5" id="KW-0449">Lipoprotein</keyword>
<dbReference type="GeneTree" id="ENSGT00390000015159"/>
<evidence type="ECO:0000256" key="1">
    <source>
        <dbReference type="ARBA" id="ARBA00004635"/>
    </source>
</evidence>
<reference evidence="7 8" key="1">
    <citation type="journal article" date="2005" name="Nature">
        <title>Initial sequence of the chimpanzee genome and comparison with the human genome.</title>
        <authorList>
            <consortium name="Chimpanzee sequencing and analysis consortium"/>
        </authorList>
    </citation>
    <scope>NUCLEOTIDE SEQUENCE [LARGE SCALE GENOMIC DNA]</scope>
</reference>
<comment type="subunit">
    <text evidence="3">Interacts with RAC1 (GTP-bound form preferentially).</text>
</comment>
<dbReference type="GO" id="GO:0016020">
    <property type="term" value="C:membrane"/>
    <property type="evidence" value="ECO:0007669"/>
    <property type="project" value="UniProtKB-SubCell"/>
</dbReference>
<accession>A0A2I3S8Z1</accession>
<reference evidence="7" key="3">
    <citation type="submission" date="2025-09" db="UniProtKB">
        <authorList>
            <consortium name="Ensembl"/>
        </authorList>
    </citation>
    <scope>IDENTIFICATION</scope>
</reference>
<dbReference type="InterPro" id="IPR009828">
    <property type="entry name" value="CYRIA/CYRIB_Rac1-bd"/>
</dbReference>
<dbReference type="InParanoid" id="A0A2I3S8Z1"/>
<evidence type="ECO:0000256" key="2">
    <source>
        <dbReference type="ARBA" id="ARBA00005778"/>
    </source>
</evidence>
<dbReference type="Bgee" id="ENSPTRG00000042922">
    <property type="expression patterns" value="Expressed in pituitary gland and 4 other cell types or tissues"/>
</dbReference>
<dbReference type="EMBL" id="AACZ04058513">
    <property type="status" value="NOT_ANNOTATED_CDS"/>
    <property type="molecule type" value="Genomic_DNA"/>
</dbReference>
<keyword evidence="8" id="KW-1185">Reference proteome</keyword>
<name>A0A2I3S8Z1_PANTR</name>
<dbReference type="GO" id="GO:0030833">
    <property type="term" value="P:regulation of actin filament polymerization"/>
    <property type="evidence" value="ECO:0007669"/>
    <property type="project" value="InterPro"/>
</dbReference>
<organism evidence="7 8">
    <name type="scientific">Pan troglodytes</name>
    <name type="common">Chimpanzee</name>
    <dbReference type="NCBI Taxonomy" id="9598"/>
    <lineage>
        <taxon>Eukaryota</taxon>
        <taxon>Metazoa</taxon>
        <taxon>Chordata</taxon>
        <taxon>Craniata</taxon>
        <taxon>Vertebrata</taxon>
        <taxon>Euteleostomi</taxon>
        <taxon>Mammalia</taxon>
        <taxon>Eutheria</taxon>
        <taxon>Euarchontoglires</taxon>
        <taxon>Primates</taxon>
        <taxon>Haplorrhini</taxon>
        <taxon>Catarrhini</taxon>
        <taxon>Hominidae</taxon>
        <taxon>Pan</taxon>
    </lineage>
</organism>
<comment type="subcellular location">
    <subcellularLocation>
        <location evidence="1">Membrane</location>
        <topology evidence="1">Lipid-anchor</topology>
    </subcellularLocation>
</comment>
<reference evidence="7" key="2">
    <citation type="submission" date="2025-08" db="UniProtKB">
        <authorList>
            <consortium name="Ensembl"/>
        </authorList>
    </citation>
    <scope>IDENTIFICATION</scope>
</reference>